<gene>
    <name evidence="3" type="ORF">D0Z08_17555</name>
</gene>
<feature type="region of interest" description="Disordered" evidence="1">
    <location>
        <begin position="144"/>
        <end position="280"/>
    </location>
</feature>
<evidence type="ECO:0000256" key="1">
    <source>
        <dbReference type="SAM" id="MobiDB-lite"/>
    </source>
</evidence>
<evidence type="ECO:0000313" key="4">
    <source>
        <dbReference type="Proteomes" id="UP000283644"/>
    </source>
</evidence>
<keyword evidence="2" id="KW-0812">Transmembrane</keyword>
<evidence type="ECO:0000313" key="3">
    <source>
        <dbReference type="EMBL" id="RHW25842.1"/>
    </source>
</evidence>
<reference evidence="3 4" key="1">
    <citation type="submission" date="2018-09" db="EMBL/GenBank/DDBJ databases">
        <title>Genome sequencing of Nocardioides immobilis CCTCC AB 2017083 for comparison to Nocardioides silvaticus.</title>
        <authorList>
            <person name="Li C."/>
            <person name="Wang G."/>
        </authorList>
    </citation>
    <scope>NUCLEOTIDE SEQUENCE [LARGE SCALE GENOMIC DNA]</scope>
    <source>
        <strain evidence="3 4">CCTCC AB 2017083</strain>
    </source>
</reference>
<feature type="transmembrane region" description="Helical" evidence="2">
    <location>
        <begin position="69"/>
        <end position="89"/>
    </location>
</feature>
<dbReference type="EMBL" id="QXGH01000021">
    <property type="protein sequence ID" value="RHW25842.1"/>
    <property type="molecule type" value="Genomic_DNA"/>
</dbReference>
<proteinExistence type="predicted"/>
<accession>A0A417XZM5</accession>
<feature type="compositionally biased region" description="Low complexity" evidence="1">
    <location>
        <begin position="160"/>
        <end position="177"/>
    </location>
</feature>
<protein>
    <submittedName>
        <fullName evidence="3">Uncharacterized protein</fullName>
    </submittedName>
</protein>
<dbReference type="Proteomes" id="UP000283644">
    <property type="component" value="Unassembled WGS sequence"/>
</dbReference>
<comment type="caution">
    <text evidence="3">The sequence shown here is derived from an EMBL/GenBank/DDBJ whole genome shotgun (WGS) entry which is preliminary data.</text>
</comment>
<evidence type="ECO:0000256" key="2">
    <source>
        <dbReference type="SAM" id="Phobius"/>
    </source>
</evidence>
<feature type="transmembrane region" description="Helical" evidence="2">
    <location>
        <begin position="38"/>
        <end position="63"/>
    </location>
</feature>
<keyword evidence="4" id="KW-1185">Reference proteome</keyword>
<keyword evidence="2" id="KW-1133">Transmembrane helix</keyword>
<sequence length="280" mass="29182">MLGCFLIVRLAVMLFPAFAVLGAFPSTRGLVTGIGRTVAAAVVNAIIFGIGAGVTVAVLGILFHPGGGAPAWLSLILMPLFSFIMWQALKPFRRLTTMVNPDTDPFRGISDPYRRAKSEAWRLTKVAAASAVGGGAGAAAVEVLDDDQPKGPPERAETRPGSPSPAAKSPSPQTPSALRPTHAPDPVQPTPRPGPKPQDPGPHQAGSSAAYEAKHRREAAPLDASPAAQMPRALPAGRVARPGSEPPPPAPVEPEWHDGEEVYPIYRPPTPNPGNTDDAA</sequence>
<keyword evidence="2" id="KW-0472">Membrane</keyword>
<name>A0A417XZM5_9ACTN</name>
<organism evidence="3 4">
    <name type="scientific">Nocardioides immobilis</name>
    <dbReference type="NCBI Taxonomy" id="2049295"/>
    <lineage>
        <taxon>Bacteria</taxon>
        <taxon>Bacillati</taxon>
        <taxon>Actinomycetota</taxon>
        <taxon>Actinomycetes</taxon>
        <taxon>Propionibacteriales</taxon>
        <taxon>Nocardioidaceae</taxon>
        <taxon>Nocardioides</taxon>
    </lineage>
</organism>
<feature type="compositionally biased region" description="Basic and acidic residues" evidence="1">
    <location>
        <begin position="147"/>
        <end position="158"/>
    </location>
</feature>
<feature type="transmembrane region" description="Helical" evidence="2">
    <location>
        <begin position="6"/>
        <end position="26"/>
    </location>
</feature>
<dbReference type="AlphaFoldDB" id="A0A417XZM5"/>
<feature type="compositionally biased region" description="Pro residues" evidence="1">
    <location>
        <begin position="186"/>
        <end position="200"/>
    </location>
</feature>